<dbReference type="InterPro" id="IPR027417">
    <property type="entry name" value="P-loop_NTPase"/>
</dbReference>
<name>A0A543FX58_9PSEU</name>
<feature type="transmembrane region" description="Helical" evidence="1">
    <location>
        <begin position="6"/>
        <end position="22"/>
    </location>
</feature>
<reference evidence="2 3" key="1">
    <citation type="submission" date="2019-06" db="EMBL/GenBank/DDBJ databases">
        <title>Sequencing the genomes of 1000 actinobacteria strains.</title>
        <authorList>
            <person name="Klenk H.-P."/>
        </authorList>
    </citation>
    <scope>NUCLEOTIDE SEQUENCE [LARGE SCALE GENOMIC DNA]</scope>
    <source>
        <strain evidence="2 3">DSM 45511</strain>
    </source>
</reference>
<keyword evidence="1" id="KW-1133">Transmembrane helix</keyword>
<sequence>MRSTPLELVILVVVVVVIVMAVKSRRRGKADRHAEQAPDEAGSEQLAASVPTFKVVALGLPGSGKTVLLASMFHELDHLAPGRSFYLDATPEQRVALNGVYRTVSDTRREWPRSTRIAELTDYVFNCVALDDGGARHHLLDVVYLDYAGELLEHAPETGRSSFQELQGHIRSAQALLGLLDGQRILQLLRGEPAGHDYLQFELRSLLGLLQSARAPVQLVITKWDLVRGFGEPPDADDELRLDRVIGALMAFDHVRGLVYSSPNQLVRLIPVSAVGRGFAELREDGSVVKRSGGTVRPMNVDVPLCAVVPDLFRQVERTIDDETRRKLEESLRRSLKGRSMRVRAVDVLSGLGTFLNGSAGRALGAVFAGMMPGVVGVAATEVTRMFAEWAATPYERVADARELHEAEFGRYRAARERVLVQFDTAVRRLEAIMPNSELGRR</sequence>
<keyword evidence="1" id="KW-0812">Transmembrane</keyword>
<gene>
    <name evidence="2" type="ORF">FB388_5656</name>
</gene>
<dbReference type="SUPFAM" id="SSF52540">
    <property type="entry name" value="P-loop containing nucleoside triphosphate hydrolases"/>
    <property type="match status" value="1"/>
</dbReference>
<evidence type="ECO:0000313" key="3">
    <source>
        <dbReference type="Proteomes" id="UP000319818"/>
    </source>
</evidence>
<dbReference type="EMBL" id="VFPH01000002">
    <property type="protein sequence ID" value="TQM38422.1"/>
    <property type="molecule type" value="Genomic_DNA"/>
</dbReference>
<organism evidence="2 3">
    <name type="scientific">Pseudonocardia cypriaca</name>
    <dbReference type="NCBI Taxonomy" id="882449"/>
    <lineage>
        <taxon>Bacteria</taxon>
        <taxon>Bacillati</taxon>
        <taxon>Actinomycetota</taxon>
        <taxon>Actinomycetes</taxon>
        <taxon>Pseudonocardiales</taxon>
        <taxon>Pseudonocardiaceae</taxon>
        <taxon>Pseudonocardia</taxon>
    </lineage>
</organism>
<accession>A0A543FX58</accession>
<protein>
    <submittedName>
        <fullName evidence="2">Uncharacterized protein</fullName>
    </submittedName>
</protein>
<dbReference type="Gene3D" id="3.40.50.300">
    <property type="entry name" value="P-loop containing nucleotide triphosphate hydrolases"/>
    <property type="match status" value="1"/>
</dbReference>
<evidence type="ECO:0000313" key="2">
    <source>
        <dbReference type="EMBL" id="TQM38422.1"/>
    </source>
</evidence>
<evidence type="ECO:0000256" key="1">
    <source>
        <dbReference type="SAM" id="Phobius"/>
    </source>
</evidence>
<comment type="caution">
    <text evidence="2">The sequence shown here is derived from an EMBL/GenBank/DDBJ whole genome shotgun (WGS) entry which is preliminary data.</text>
</comment>
<proteinExistence type="predicted"/>
<dbReference type="Proteomes" id="UP000319818">
    <property type="component" value="Unassembled WGS sequence"/>
</dbReference>
<keyword evidence="3" id="KW-1185">Reference proteome</keyword>
<keyword evidence="1" id="KW-0472">Membrane</keyword>
<dbReference type="AlphaFoldDB" id="A0A543FX58"/>